<dbReference type="AlphaFoldDB" id="A0A9Q1GNE3"/>
<name>A0A9Q1GNE3_9CARY</name>
<feature type="region of interest" description="Disordered" evidence="1">
    <location>
        <begin position="67"/>
        <end position="111"/>
    </location>
</feature>
<protein>
    <submittedName>
        <fullName evidence="2">Uncharacterized protein</fullName>
    </submittedName>
</protein>
<proteinExistence type="predicted"/>
<comment type="caution">
    <text evidence="2">The sequence shown here is derived from an EMBL/GenBank/DDBJ whole genome shotgun (WGS) entry which is preliminary data.</text>
</comment>
<organism evidence="2 3">
    <name type="scientific">Carnegiea gigantea</name>
    <dbReference type="NCBI Taxonomy" id="171969"/>
    <lineage>
        <taxon>Eukaryota</taxon>
        <taxon>Viridiplantae</taxon>
        <taxon>Streptophyta</taxon>
        <taxon>Embryophyta</taxon>
        <taxon>Tracheophyta</taxon>
        <taxon>Spermatophyta</taxon>
        <taxon>Magnoliopsida</taxon>
        <taxon>eudicotyledons</taxon>
        <taxon>Gunneridae</taxon>
        <taxon>Pentapetalae</taxon>
        <taxon>Caryophyllales</taxon>
        <taxon>Cactineae</taxon>
        <taxon>Cactaceae</taxon>
        <taxon>Cactoideae</taxon>
        <taxon>Echinocereeae</taxon>
        <taxon>Carnegiea</taxon>
    </lineage>
</organism>
<sequence>MTRQQEAASPLPPTLGIGRHLFRSGVPSLKDDQPHPQLICIKQIGSQTAIHLVGSSFTRASASGITKEYSAGTESPGPSDASGEEELVEGPSKDELLEEWPEEEPDEPSAEDGAILAAGIRGSARLKKGNGIRNLFRLPTLIPSGDSNHHPAINKGWEVGELRALTLHLGASWPLRDTPTSSGGQYSCTPLITSSMQFSQTSKVDHLKPTSDDFILSAMYSRTTPSSNASFSSIEKIGAQTQLPRPRPWPTKSTGIVCGNLQEAGEADARCSSNAR</sequence>
<evidence type="ECO:0000313" key="2">
    <source>
        <dbReference type="EMBL" id="KAJ8421718.1"/>
    </source>
</evidence>
<feature type="compositionally biased region" description="Acidic residues" evidence="1">
    <location>
        <begin position="96"/>
        <end position="110"/>
    </location>
</feature>
<gene>
    <name evidence="2" type="ORF">Cgig2_015072</name>
</gene>
<dbReference type="EMBL" id="JAKOGI010002576">
    <property type="protein sequence ID" value="KAJ8421718.1"/>
    <property type="molecule type" value="Genomic_DNA"/>
</dbReference>
<evidence type="ECO:0000313" key="3">
    <source>
        <dbReference type="Proteomes" id="UP001153076"/>
    </source>
</evidence>
<evidence type="ECO:0000256" key="1">
    <source>
        <dbReference type="SAM" id="MobiDB-lite"/>
    </source>
</evidence>
<reference evidence="2" key="1">
    <citation type="submission" date="2022-04" db="EMBL/GenBank/DDBJ databases">
        <title>Carnegiea gigantea Genome sequencing and assembly v2.</title>
        <authorList>
            <person name="Copetti D."/>
            <person name="Sanderson M.J."/>
            <person name="Burquez A."/>
            <person name="Wojciechowski M.F."/>
        </authorList>
    </citation>
    <scope>NUCLEOTIDE SEQUENCE</scope>
    <source>
        <strain evidence="2">SGP5-SGP5p</strain>
        <tissue evidence="2">Aerial part</tissue>
    </source>
</reference>
<accession>A0A9Q1GNE3</accession>
<dbReference type="Proteomes" id="UP001153076">
    <property type="component" value="Unassembled WGS sequence"/>
</dbReference>
<keyword evidence="3" id="KW-1185">Reference proteome</keyword>